<feature type="compositionally biased region" description="Acidic residues" evidence="1">
    <location>
        <begin position="133"/>
        <end position="151"/>
    </location>
</feature>
<proteinExistence type="predicted"/>
<accession>A0A830CXX0</accession>
<dbReference type="PANTHER" id="PTHR11439">
    <property type="entry name" value="GAG-POL-RELATED RETROTRANSPOSON"/>
    <property type="match status" value="1"/>
</dbReference>
<sequence>MERAQNPASSKGSPEDVSDTFTYATLNILVSCFKKGPKSTNIEQALIKDPVFSGFMEDYLNQGTELLTEHDAIFRGSLGKFTRNKRVKIYVGEEAIMPDGSGNKGETNVDEATSVDMLEELDEAEATDVGTDQADDDGTDVDETDDDKVDEDMDKHDVEQVLVPVTFSPIKQNMDVTKWGTMSMCDAERQLLANALLDVSNEYYSLGANVLSLYDGAAPPDANAYRQLVGGLQYLLLTHPDIAFVINKLSMFMHAPLEFHWGSLYCFLAPTLSLRFLRNNDQSLDLQLRPNIEPLLLQLQTSYGSSLYFLTSMCHLPLLRVSHVSSADQLDDELTNPLSRHWLRLLMVKISASKDHYLEGAY</sequence>
<keyword evidence="3" id="KW-1185">Reference proteome</keyword>
<gene>
    <name evidence="2" type="ORF">PHJA_002136600</name>
</gene>
<comment type="caution">
    <text evidence="2">The sequence shown here is derived from an EMBL/GenBank/DDBJ whole genome shotgun (WGS) entry which is preliminary data.</text>
</comment>
<reference evidence="2" key="1">
    <citation type="submission" date="2020-07" db="EMBL/GenBank/DDBJ databases">
        <title>Ethylene signaling mediates host invasion by parasitic plants.</title>
        <authorList>
            <person name="Yoshida S."/>
        </authorList>
    </citation>
    <scope>NUCLEOTIDE SEQUENCE</scope>
    <source>
        <strain evidence="2">Okayama</strain>
    </source>
</reference>
<dbReference type="Proteomes" id="UP000653305">
    <property type="component" value="Unassembled WGS sequence"/>
</dbReference>
<organism evidence="2 3">
    <name type="scientific">Phtheirospermum japonicum</name>
    <dbReference type="NCBI Taxonomy" id="374723"/>
    <lineage>
        <taxon>Eukaryota</taxon>
        <taxon>Viridiplantae</taxon>
        <taxon>Streptophyta</taxon>
        <taxon>Embryophyta</taxon>
        <taxon>Tracheophyta</taxon>
        <taxon>Spermatophyta</taxon>
        <taxon>Magnoliopsida</taxon>
        <taxon>eudicotyledons</taxon>
        <taxon>Gunneridae</taxon>
        <taxon>Pentapetalae</taxon>
        <taxon>asterids</taxon>
        <taxon>lamiids</taxon>
        <taxon>Lamiales</taxon>
        <taxon>Orobanchaceae</taxon>
        <taxon>Orobanchaceae incertae sedis</taxon>
        <taxon>Phtheirospermum</taxon>
    </lineage>
</organism>
<feature type="region of interest" description="Disordered" evidence="1">
    <location>
        <begin position="124"/>
        <end position="151"/>
    </location>
</feature>
<protein>
    <submittedName>
        <fullName evidence="2">Uncharacterized protein</fullName>
    </submittedName>
</protein>
<dbReference type="EMBL" id="BMAC01000597">
    <property type="protein sequence ID" value="GFP99925.1"/>
    <property type="molecule type" value="Genomic_DNA"/>
</dbReference>
<dbReference type="OrthoDB" id="1931513at2759"/>
<dbReference type="PANTHER" id="PTHR11439:SF467">
    <property type="entry name" value="INTEGRASE CATALYTIC DOMAIN-CONTAINING PROTEIN"/>
    <property type="match status" value="1"/>
</dbReference>
<name>A0A830CXX0_9LAMI</name>
<dbReference type="AlphaFoldDB" id="A0A830CXX0"/>
<evidence type="ECO:0000313" key="2">
    <source>
        <dbReference type="EMBL" id="GFP99925.1"/>
    </source>
</evidence>
<evidence type="ECO:0000256" key="1">
    <source>
        <dbReference type="SAM" id="MobiDB-lite"/>
    </source>
</evidence>
<dbReference type="PROSITE" id="PS51257">
    <property type="entry name" value="PROKAR_LIPOPROTEIN"/>
    <property type="match status" value="1"/>
</dbReference>
<evidence type="ECO:0000313" key="3">
    <source>
        <dbReference type="Proteomes" id="UP000653305"/>
    </source>
</evidence>